<dbReference type="Pfam" id="PF00135">
    <property type="entry name" value="COesterase"/>
    <property type="match status" value="2"/>
</dbReference>
<dbReference type="Proteomes" id="UP000608154">
    <property type="component" value="Unassembled WGS sequence"/>
</dbReference>
<keyword evidence="3" id="KW-0732">Signal</keyword>
<keyword evidence="6" id="KW-1185">Reference proteome</keyword>
<proteinExistence type="inferred from homology"/>
<dbReference type="InterPro" id="IPR002018">
    <property type="entry name" value="CarbesteraseB"/>
</dbReference>
<name>A0A916X5P3_9SPHN</name>
<reference evidence="5" key="2">
    <citation type="submission" date="2020-09" db="EMBL/GenBank/DDBJ databases">
        <authorList>
            <person name="Sun Q."/>
            <person name="Zhou Y."/>
        </authorList>
    </citation>
    <scope>NUCLEOTIDE SEQUENCE</scope>
    <source>
        <strain evidence="5">CGMCC 1.15095</strain>
    </source>
</reference>
<evidence type="ECO:0000256" key="2">
    <source>
        <dbReference type="ARBA" id="ARBA00022801"/>
    </source>
</evidence>
<dbReference type="EMBL" id="BMHK01000012">
    <property type="protein sequence ID" value="GGC02559.1"/>
    <property type="molecule type" value="Genomic_DNA"/>
</dbReference>
<sequence length="510" mass="54891">MKRRGSWGAIVAAMVAAAALTCGSSASASGQGNSNAAVVTVPGGTIRGAERGDSLVFEGIPFAAPPLGKLRWSPPRPVVPWQGIRDATPRPPACLQNDESWNRADWLYASEDCLTLNVRTPSLTGKRPVMVWIHGGSNRAGSALGPVESQMVRHGIVVVSVQYRLGILGFLSHRQLAEQQGGTSGNYGLMDQIAALRWVRDNIGRFGGDPAQVTIFGESAGSQDVSLLLAAPSAQGLFRAAILQSGTPGFGMSFRTLEGGFRIGDELDRMADSGGDIAKLRALSPVALFDLQSRLTEPESQGNDFLFLRTTIDGAVLPDRPDRLLKNVAPKPVIIGTDTVEFGPGPGGVDLAGFSRFWFGANSDKALAIYRAEETKGADPRRGNLELRMQSDAQFHCPANRLAGLLTREGWPVWRYEFDIGENGGLTRHAYEVSYVFDAKPAGGGARMQDYWVALAMAGDPNAPIASAGKRPEWKRLTRSHSRTLHFAEKTTVMAKGLPRQDFCGWTDNY</sequence>
<evidence type="ECO:0000313" key="6">
    <source>
        <dbReference type="Proteomes" id="UP000608154"/>
    </source>
</evidence>
<dbReference type="RefSeq" id="WP_188771297.1">
    <property type="nucleotide sequence ID" value="NZ_BMHK01000012.1"/>
</dbReference>
<feature type="chain" id="PRO_5038161753" description="Carboxylic ester hydrolase" evidence="3">
    <location>
        <begin position="29"/>
        <end position="510"/>
    </location>
</feature>
<dbReference type="AlphaFoldDB" id="A0A916X5P3"/>
<protein>
    <recommendedName>
        <fullName evidence="3">Carboxylic ester hydrolase</fullName>
        <ecNumber evidence="3">3.1.1.-</ecNumber>
    </recommendedName>
</protein>
<dbReference type="InterPro" id="IPR019826">
    <property type="entry name" value="Carboxylesterase_B_AS"/>
</dbReference>
<dbReference type="PANTHER" id="PTHR11559">
    <property type="entry name" value="CARBOXYLESTERASE"/>
    <property type="match status" value="1"/>
</dbReference>
<evidence type="ECO:0000259" key="4">
    <source>
        <dbReference type="Pfam" id="PF00135"/>
    </source>
</evidence>
<evidence type="ECO:0000256" key="1">
    <source>
        <dbReference type="ARBA" id="ARBA00005964"/>
    </source>
</evidence>
<dbReference type="SUPFAM" id="SSF53474">
    <property type="entry name" value="alpha/beta-Hydrolases"/>
    <property type="match status" value="1"/>
</dbReference>
<keyword evidence="2 3" id="KW-0378">Hydrolase</keyword>
<accession>A0A916X5P3</accession>
<dbReference type="GO" id="GO:0016787">
    <property type="term" value="F:hydrolase activity"/>
    <property type="evidence" value="ECO:0007669"/>
    <property type="project" value="UniProtKB-KW"/>
</dbReference>
<dbReference type="InterPro" id="IPR029058">
    <property type="entry name" value="AB_hydrolase_fold"/>
</dbReference>
<feature type="domain" description="Carboxylesterase type B" evidence="4">
    <location>
        <begin position="36"/>
        <end position="342"/>
    </location>
</feature>
<feature type="domain" description="Carboxylesterase type B" evidence="4">
    <location>
        <begin position="365"/>
        <end position="499"/>
    </location>
</feature>
<dbReference type="Gene3D" id="3.40.50.1820">
    <property type="entry name" value="alpha/beta hydrolase"/>
    <property type="match status" value="1"/>
</dbReference>
<comment type="similarity">
    <text evidence="1 3">Belongs to the type-B carboxylesterase/lipase family.</text>
</comment>
<feature type="signal peptide" evidence="3">
    <location>
        <begin position="1"/>
        <end position="28"/>
    </location>
</feature>
<evidence type="ECO:0000313" key="5">
    <source>
        <dbReference type="EMBL" id="GGC02559.1"/>
    </source>
</evidence>
<gene>
    <name evidence="5" type="ORF">GCM10011494_21410</name>
</gene>
<evidence type="ECO:0000256" key="3">
    <source>
        <dbReference type="RuleBase" id="RU361235"/>
    </source>
</evidence>
<reference evidence="5" key="1">
    <citation type="journal article" date="2014" name="Int. J. Syst. Evol. Microbiol.">
        <title>Complete genome sequence of Corynebacterium casei LMG S-19264T (=DSM 44701T), isolated from a smear-ripened cheese.</title>
        <authorList>
            <consortium name="US DOE Joint Genome Institute (JGI-PGF)"/>
            <person name="Walter F."/>
            <person name="Albersmeier A."/>
            <person name="Kalinowski J."/>
            <person name="Ruckert C."/>
        </authorList>
    </citation>
    <scope>NUCLEOTIDE SEQUENCE</scope>
    <source>
        <strain evidence="5">CGMCC 1.15095</strain>
    </source>
</reference>
<dbReference type="EC" id="3.1.1.-" evidence="3"/>
<comment type="caution">
    <text evidence="5">The sequence shown here is derived from an EMBL/GenBank/DDBJ whole genome shotgun (WGS) entry which is preliminary data.</text>
</comment>
<organism evidence="5 6">
    <name type="scientific">Novosphingobium endophyticum</name>
    <dbReference type="NCBI Taxonomy" id="1955250"/>
    <lineage>
        <taxon>Bacteria</taxon>
        <taxon>Pseudomonadati</taxon>
        <taxon>Pseudomonadota</taxon>
        <taxon>Alphaproteobacteria</taxon>
        <taxon>Sphingomonadales</taxon>
        <taxon>Sphingomonadaceae</taxon>
        <taxon>Novosphingobium</taxon>
    </lineage>
</organism>
<dbReference type="InterPro" id="IPR050309">
    <property type="entry name" value="Type-B_Carboxylest/Lipase"/>
</dbReference>
<dbReference type="PROSITE" id="PS00122">
    <property type="entry name" value="CARBOXYLESTERASE_B_1"/>
    <property type="match status" value="1"/>
</dbReference>